<protein>
    <submittedName>
        <fullName evidence="5">LacI family transcriptional regulator</fullName>
    </submittedName>
</protein>
<dbReference type="GO" id="GO:0000976">
    <property type="term" value="F:transcription cis-regulatory region binding"/>
    <property type="evidence" value="ECO:0007669"/>
    <property type="project" value="TreeGrafter"/>
</dbReference>
<reference evidence="5 6" key="1">
    <citation type="submission" date="2018-08" db="EMBL/GenBank/DDBJ databases">
        <title>A genome reference for cultivated species of the human gut microbiota.</title>
        <authorList>
            <person name="Zou Y."/>
            <person name="Xue W."/>
            <person name="Luo G."/>
        </authorList>
    </citation>
    <scope>NUCLEOTIDE SEQUENCE [LARGE SCALE GENOMIC DNA]</scope>
    <source>
        <strain evidence="5 6">AF18-46</strain>
    </source>
</reference>
<dbReference type="AlphaFoldDB" id="A0A412PIL5"/>
<dbReference type="EMBL" id="QRWX01000001">
    <property type="protein sequence ID" value="RGT57994.1"/>
    <property type="molecule type" value="Genomic_DNA"/>
</dbReference>
<sequence>MTTIKDIARISGYSIGTVSRVINNHPDVSAVAKKKIEKVIKDERFEPNSNAKLLKQSVTSAITILIKGLHNAFFSIIVEKMQSYLQESGEDVSVVYLDELENEVEVAIRICGEKKPKGLIFLGGNQKYFRESFASIKVPCVLCSESAAGMKFSNLSSFTTDDREAARAAAEYLIRSGHRRVGIICGSAVSEAGLIGSKRVESAIAAFKENKIPFDKRKQFVPGKFSLEDGYNSTMKLLDRYPEVTAIYAVSDVVAIGALRAINDRKLKVPQDISIIGNDGIDFARYATPRLATVEQDAAQLAKRSVDDLLLRLNYNKPVIHEIIPFHVLAGESIRIKKPVEEK</sequence>
<dbReference type="PANTHER" id="PTHR30146">
    <property type="entry name" value="LACI-RELATED TRANSCRIPTIONAL REPRESSOR"/>
    <property type="match status" value="1"/>
</dbReference>
<evidence type="ECO:0000313" key="5">
    <source>
        <dbReference type="EMBL" id="RGT57994.1"/>
    </source>
</evidence>
<feature type="domain" description="HTH lacI-type" evidence="4">
    <location>
        <begin position="2"/>
        <end position="56"/>
    </location>
</feature>
<comment type="caution">
    <text evidence="5">The sequence shown here is derived from an EMBL/GenBank/DDBJ whole genome shotgun (WGS) entry which is preliminary data.</text>
</comment>
<gene>
    <name evidence="5" type="ORF">DWX20_02810</name>
</gene>
<evidence type="ECO:0000256" key="1">
    <source>
        <dbReference type="ARBA" id="ARBA00023015"/>
    </source>
</evidence>
<name>A0A412PIL5_9FIRM</name>
<organism evidence="5 6">
    <name type="scientific">Solobacterium moorei</name>
    <dbReference type="NCBI Taxonomy" id="102148"/>
    <lineage>
        <taxon>Bacteria</taxon>
        <taxon>Bacillati</taxon>
        <taxon>Bacillota</taxon>
        <taxon>Erysipelotrichia</taxon>
        <taxon>Erysipelotrichales</taxon>
        <taxon>Erysipelotrichaceae</taxon>
        <taxon>Solobacterium</taxon>
    </lineage>
</organism>
<dbReference type="InterPro" id="IPR000843">
    <property type="entry name" value="HTH_LacI"/>
</dbReference>
<dbReference type="Gene3D" id="1.10.260.40">
    <property type="entry name" value="lambda repressor-like DNA-binding domains"/>
    <property type="match status" value="1"/>
</dbReference>
<evidence type="ECO:0000259" key="4">
    <source>
        <dbReference type="PROSITE" id="PS50932"/>
    </source>
</evidence>
<keyword evidence="2" id="KW-0238">DNA-binding</keyword>
<dbReference type="SUPFAM" id="SSF53822">
    <property type="entry name" value="Periplasmic binding protein-like I"/>
    <property type="match status" value="1"/>
</dbReference>
<dbReference type="RefSeq" id="WP_118764403.1">
    <property type="nucleotide sequence ID" value="NZ_CABJCF010000001.1"/>
</dbReference>
<keyword evidence="3" id="KW-0804">Transcription</keyword>
<dbReference type="Pfam" id="PF13377">
    <property type="entry name" value="Peripla_BP_3"/>
    <property type="match status" value="1"/>
</dbReference>
<dbReference type="InterPro" id="IPR046335">
    <property type="entry name" value="LacI/GalR-like_sensor"/>
</dbReference>
<proteinExistence type="predicted"/>
<dbReference type="Gene3D" id="3.40.50.2300">
    <property type="match status" value="2"/>
</dbReference>
<dbReference type="SUPFAM" id="SSF47413">
    <property type="entry name" value="lambda repressor-like DNA-binding domains"/>
    <property type="match status" value="1"/>
</dbReference>
<dbReference type="Proteomes" id="UP000284731">
    <property type="component" value="Unassembled WGS sequence"/>
</dbReference>
<dbReference type="Pfam" id="PF00356">
    <property type="entry name" value="LacI"/>
    <property type="match status" value="1"/>
</dbReference>
<dbReference type="PROSITE" id="PS50932">
    <property type="entry name" value="HTH_LACI_2"/>
    <property type="match status" value="1"/>
</dbReference>
<dbReference type="SMART" id="SM00354">
    <property type="entry name" value="HTH_LACI"/>
    <property type="match status" value="1"/>
</dbReference>
<evidence type="ECO:0000256" key="3">
    <source>
        <dbReference type="ARBA" id="ARBA00023163"/>
    </source>
</evidence>
<dbReference type="CDD" id="cd01392">
    <property type="entry name" value="HTH_LacI"/>
    <property type="match status" value="1"/>
</dbReference>
<accession>A0A412PIL5</accession>
<dbReference type="InterPro" id="IPR028082">
    <property type="entry name" value="Peripla_BP_I"/>
</dbReference>
<evidence type="ECO:0000313" key="6">
    <source>
        <dbReference type="Proteomes" id="UP000284731"/>
    </source>
</evidence>
<dbReference type="CDD" id="cd06267">
    <property type="entry name" value="PBP1_LacI_sugar_binding-like"/>
    <property type="match status" value="1"/>
</dbReference>
<keyword evidence="1" id="KW-0805">Transcription regulation</keyword>
<dbReference type="InterPro" id="IPR010982">
    <property type="entry name" value="Lambda_DNA-bd_dom_sf"/>
</dbReference>
<dbReference type="PANTHER" id="PTHR30146:SF109">
    <property type="entry name" value="HTH-TYPE TRANSCRIPTIONAL REGULATOR GALS"/>
    <property type="match status" value="1"/>
</dbReference>
<evidence type="ECO:0000256" key="2">
    <source>
        <dbReference type="ARBA" id="ARBA00023125"/>
    </source>
</evidence>
<dbReference type="GO" id="GO:0003700">
    <property type="term" value="F:DNA-binding transcription factor activity"/>
    <property type="evidence" value="ECO:0007669"/>
    <property type="project" value="TreeGrafter"/>
</dbReference>